<dbReference type="EMBL" id="GEDC01001452">
    <property type="protein sequence ID" value="JAS35846.1"/>
    <property type="molecule type" value="Transcribed_RNA"/>
</dbReference>
<name>A0A1B6ED30_9HEMI</name>
<protein>
    <recommendedName>
        <fullName evidence="3">EMI domain-containing protein</fullName>
    </recommendedName>
</protein>
<gene>
    <name evidence="2" type="ORF">g.11945</name>
</gene>
<proteinExistence type="predicted"/>
<keyword evidence="1" id="KW-0732">Signal</keyword>
<evidence type="ECO:0008006" key="3">
    <source>
        <dbReference type="Google" id="ProtNLM"/>
    </source>
</evidence>
<feature type="signal peptide" evidence="1">
    <location>
        <begin position="1"/>
        <end position="20"/>
    </location>
</feature>
<dbReference type="AlphaFoldDB" id="A0A1B6ED30"/>
<reference evidence="2" key="1">
    <citation type="submission" date="2015-12" db="EMBL/GenBank/DDBJ databases">
        <title>De novo transcriptome assembly of four potential Pierce s Disease insect vectors from Arizona vineyards.</title>
        <authorList>
            <person name="Tassone E.E."/>
        </authorList>
    </citation>
    <scope>NUCLEOTIDE SEQUENCE</scope>
</reference>
<sequence length="146" mass="16421">MNFKLFFLIIFSFSTTITKSNICESNTMELHFGTRIKVMPKIELYYTWCGSSYCYKTRQKPITGGTVETFSEWSRKKVCCEGFQEPIPGVRPITCIPICDKPCINANCTSQNICTCLTGYEYLTPNECRPTCVNGCANGICTAPDV</sequence>
<evidence type="ECO:0000256" key="1">
    <source>
        <dbReference type="SAM" id="SignalP"/>
    </source>
</evidence>
<feature type="chain" id="PRO_5008582005" description="EMI domain-containing protein" evidence="1">
    <location>
        <begin position="21"/>
        <end position="146"/>
    </location>
</feature>
<organism evidence="2">
    <name type="scientific">Clastoptera arizonana</name>
    <name type="common">Arizona spittle bug</name>
    <dbReference type="NCBI Taxonomy" id="38151"/>
    <lineage>
        <taxon>Eukaryota</taxon>
        <taxon>Metazoa</taxon>
        <taxon>Ecdysozoa</taxon>
        <taxon>Arthropoda</taxon>
        <taxon>Hexapoda</taxon>
        <taxon>Insecta</taxon>
        <taxon>Pterygota</taxon>
        <taxon>Neoptera</taxon>
        <taxon>Paraneoptera</taxon>
        <taxon>Hemiptera</taxon>
        <taxon>Auchenorrhyncha</taxon>
        <taxon>Cercopoidea</taxon>
        <taxon>Clastopteridae</taxon>
        <taxon>Clastoptera</taxon>
    </lineage>
</organism>
<feature type="non-terminal residue" evidence="2">
    <location>
        <position position="146"/>
    </location>
</feature>
<accession>A0A1B6ED30</accession>
<evidence type="ECO:0000313" key="2">
    <source>
        <dbReference type="EMBL" id="JAS35846.1"/>
    </source>
</evidence>
<dbReference type="Gene3D" id="2.10.25.10">
    <property type="entry name" value="Laminin"/>
    <property type="match status" value="1"/>
</dbReference>